<dbReference type="AlphaFoldDB" id="A0AAD7SMZ1"/>
<keyword evidence="3" id="KW-1185">Reference proteome</keyword>
<protein>
    <submittedName>
        <fullName evidence="2">Uncharacterized protein</fullName>
    </submittedName>
</protein>
<name>A0AAD7SMZ1_9TELE</name>
<organism evidence="2 3">
    <name type="scientific">Aldrovandia affinis</name>
    <dbReference type="NCBI Taxonomy" id="143900"/>
    <lineage>
        <taxon>Eukaryota</taxon>
        <taxon>Metazoa</taxon>
        <taxon>Chordata</taxon>
        <taxon>Craniata</taxon>
        <taxon>Vertebrata</taxon>
        <taxon>Euteleostomi</taxon>
        <taxon>Actinopterygii</taxon>
        <taxon>Neopterygii</taxon>
        <taxon>Teleostei</taxon>
        <taxon>Notacanthiformes</taxon>
        <taxon>Halosauridae</taxon>
        <taxon>Aldrovandia</taxon>
    </lineage>
</organism>
<comment type="caution">
    <text evidence="2">The sequence shown here is derived from an EMBL/GenBank/DDBJ whole genome shotgun (WGS) entry which is preliminary data.</text>
</comment>
<evidence type="ECO:0000313" key="2">
    <source>
        <dbReference type="EMBL" id="KAJ8405529.1"/>
    </source>
</evidence>
<sequence>MGLGGEQSREAGGLQVEAWGWKHEWGASHPHTNRNDSSAETGEPSASHSNRSISTSSCKLARQAGVAGGEAPVWCDAEETPFLSIQQTMTLLGRASRTGRCGRRVSLAPSGGRDRVQAMGMPSQRPTTALAARTLPLPLMGRPTTL</sequence>
<gene>
    <name evidence="2" type="ORF">AAFF_G00320020</name>
</gene>
<dbReference type="EMBL" id="JAINUG010000048">
    <property type="protein sequence ID" value="KAJ8405529.1"/>
    <property type="molecule type" value="Genomic_DNA"/>
</dbReference>
<feature type="compositionally biased region" description="Polar residues" evidence="1">
    <location>
        <begin position="35"/>
        <end position="58"/>
    </location>
</feature>
<proteinExistence type="predicted"/>
<reference evidence="2" key="1">
    <citation type="journal article" date="2023" name="Science">
        <title>Genome structures resolve the early diversification of teleost fishes.</title>
        <authorList>
            <person name="Parey E."/>
            <person name="Louis A."/>
            <person name="Montfort J."/>
            <person name="Bouchez O."/>
            <person name="Roques C."/>
            <person name="Iampietro C."/>
            <person name="Lluch J."/>
            <person name="Castinel A."/>
            <person name="Donnadieu C."/>
            <person name="Desvignes T."/>
            <person name="Floi Bucao C."/>
            <person name="Jouanno E."/>
            <person name="Wen M."/>
            <person name="Mejri S."/>
            <person name="Dirks R."/>
            <person name="Jansen H."/>
            <person name="Henkel C."/>
            <person name="Chen W.J."/>
            <person name="Zahm M."/>
            <person name="Cabau C."/>
            <person name="Klopp C."/>
            <person name="Thompson A.W."/>
            <person name="Robinson-Rechavi M."/>
            <person name="Braasch I."/>
            <person name="Lecointre G."/>
            <person name="Bobe J."/>
            <person name="Postlethwait J.H."/>
            <person name="Berthelot C."/>
            <person name="Roest Crollius H."/>
            <person name="Guiguen Y."/>
        </authorList>
    </citation>
    <scope>NUCLEOTIDE SEQUENCE</scope>
    <source>
        <strain evidence="2">NC1722</strain>
    </source>
</reference>
<accession>A0AAD7SMZ1</accession>
<feature type="region of interest" description="Disordered" evidence="1">
    <location>
        <begin position="1"/>
        <end position="58"/>
    </location>
</feature>
<evidence type="ECO:0000256" key="1">
    <source>
        <dbReference type="SAM" id="MobiDB-lite"/>
    </source>
</evidence>
<evidence type="ECO:0000313" key="3">
    <source>
        <dbReference type="Proteomes" id="UP001221898"/>
    </source>
</evidence>
<dbReference type="Proteomes" id="UP001221898">
    <property type="component" value="Unassembled WGS sequence"/>
</dbReference>